<gene>
    <name evidence="3" type="ORF">CJ255_21980</name>
</gene>
<dbReference type="GO" id="GO:0016740">
    <property type="term" value="F:transferase activity"/>
    <property type="evidence" value="ECO:0007669"/>
    <property type="project" value="UniProtKB-KW"/>
</dbReference>
<dbReference type="GO" id="GO:0009228">
    <property type="term" value="P:thiamine biosynthetic process"/>
    <property type="evidence" value="ECO:0007669"/>
    <property type="project" value="InterPro"/>
</dbReference>
<dbReference type="Gene3D" id="3.40.190.10">
    <property type="entry name" value="Periplasmic binding protein-like II"/>
    <property type="match status" value="2"/>
</dbReference>
<dbReference type="InterPro" id="IPR027939">
    <property type="entry name" value="NMT1/THI5"/>
</dbReference>
<dbReference type="RefSeq" id="WP_097646200.1">
    <property type="nucleotide sequence ID" value="NZ_NQWI01000279.1"/>
</dbReference>
<dbReference type="PANTHER" id="PTHR31528:SF15">
    <property type="entry name" value="RIBOFLAVIN-BINDING PROTEIN RIBY"/>
    <property type="match status" value="1"/>
</dbReference>
<feature type="domain" description="SsuA/THI5-like" evidence="2">
    <location>
        <begin position="53"/>
        <end position="266"/>
    </location>
</feature>
<evidence type="ECO:0000313" key="3">
    <source>
        <dbReference type="EMBL" id="PDV98375.1"/>
    </source>
</evidence>
<proteinExistence type="predicted"/>
<sequence>MFNRLIALLLLAGLLVACGSAPQQPAAAPMPTSEAAEAPALRQVTLAMSYIPNIQFAPYYVTAAQGYFAEEGIEVNFDYNYETDVLQRAANWPADNIAFATASGTSTLLARQQGIPVKTVMTLYQEFPVVFFAKRATGLTQASDLIGKTVGIPGNFGESYYGLLAVRYANDLDESAFPVEVIGFTQAQAVLEDQVQVALGYAMNEPVLLRQQGEAVDVLRVADVYDLAANGIVVSEQLLAEEPELVRGFIRAALRGLQDTLDNPDLAFDLSLAFIPEAQLSDVELQRQVLIESLPYWHSSITAAEGLGFTDIAVWQRTEQFMRDVNLLAGPVAVEEAFTNEFLP</sequence>
<dbReference type="PROSITE" id="PS51257">
    <property type="entry name" value="PROKAR_LIPOPROTEIN"/>
    <property type="match status" value="1"/>
</dbReference>
<name>A0A2A6RDE5_9CHLR</name>
<evidence type="ECO:0000313" key="4">
    <source>
        <dbReference type="Proteomes" id="UP000220527"/>
    </source>
</evidence>
<comment type="caution">
    <text evidence="3">The sequence shown here is derived from an EMBL/GenBank/DDBJ whole genome shotgun (WGS) entry which is preliminary data.</text>
</comment>
<dbReference type="AlphaFoldDB" id="A0A2A6RDE5"/>
<dbReference type="OrthoDB" id="9815602at2"/>
<dbReference type="PANTHER" id="PTHR31528">
    <property type="entry name" value="4-AMINO-5-HYDROXYMETHYL-2-METHYLPYRIMIDINE PHOSPHATE SYNTHASE THI11-RELATED"/>
    <property type="match status" value="1"/>
</dbReference>
<keyword evidence="4" id="KW-1185">Reference proteome</keyword>
<dbReference type="Proteomes" id="UP000220527">
    <property type="component" value="Unassembled WGS sequence"/>
</dbReference>
<reference evidence="4" key="1">
    <citation type="submission" date="2017-08" db="EMBL/GenBank/DDBJ databases">
        <authorList>
            <person name="Grouzdev D.S."/>
            <person name="Gaisin V.A."/>
            <person name="Rysina M.S."/>
            <person name="Gorlenko V.M."/>
        </authorList>
    </citation>
    <scope>NUCLEOTIDE SEQUENCE [LARGE SCALE GENOMIC DNA]</scope>
    <source>
        <strain evidence="4">Kir15-3F</strain>
    </source>
</reference>
<evidence type="ECO:0000259" key="2">
    <source>
        <dbReference type="Pfam" id="PF09084"/>
    </source>
</evidence>
<protein>
    <submittedName>
        <fullName evidence="3">Myristoyl transferase</fullName>
    </submittedName>
</protein>
<dbReference type="SUPFAM" id="SSF53850">
    <property type="entry name" value="Periplasmic binding protein-like II"/>
    <property type="match status" value="1"/>
</dbReference>
<feature type="chain" id="PRO_5012585788" evidence="1">
    <location>
        <begin position="24"/>
        <end position="344"/>
    </location>
</feature>
<dbReference type="EMBL" id="NQWI01000279">
    <property type="protein sequence ID" value="PDV98375.1"/>
    <property type="molecule type" value="Genomic_DNA"/>
</dbReference>
<dbReference type="InterPro" id="IPR015168">
    <property type="entry name" value="SsuA/THI5"/>
</dbReference>
<feature type="signal peptide" evidence="1">
    <location>
        <begin position="1"/>
        <end position="23"/>
    </location>
</feature>
<keyword evidence="1" id="KW-0732">Signal</keyword>
<evidence type="ECO:0000256" key="1">
    <source>
        <dbReference type="SAM" id="SignalP"/>
    </source>
</evidence>
<organism evidence="3 4">
    <name type="scientific">Candidatus Viridilinea mediisalina</name>
    <dbReference type="NCBI Taxonomy" id="2024553"/>
    <lineage>
        <taxon>Bacteria</taxon>
        <taxon>Bacillati</taxon>
        <taxon>Chloroflexota</taxon>
        <taxon>Chloroflexia</taxon>
        <taxon>Chloroflexales</taxon>
        <taxon>Chloroflexineae</taxon>
        <taxon>Oscillochloridaceae</taxon>
        <taxon>Candidatus Viridilinea</taxon>
    </lineage>
</organism>
<accession>A0A2A6RDE5</accession>
<dbReference type="Pfam" id="PF09084">
    <property type="entry name" value="NMT1"/>
    <property type="match status" value="1"/>
</dbReference>
<keyword evidence="3" id="KW-0808">Transferase</keyword>